<feature type="binding site" evidence="6">
    <location>
        <position position="100"/>
    </location>
    <ligand>
        <name>FMN</name>
        <dbReference type="ChEBI" id="CHEBI:58210"/>
    </ligand>
</feature>
<gene>
    <name evidence="8" type="ORF">ABM479_33615</name>
</gene>
<dbReference type="AlphaFoldDB" id="A0AAU7S5T5"/>
<keyword evidence="2 6" id="KW-0288">FMN</keyword>
<dbReference type="InterPro" id="IPR016215">
    <property type="entry name" value="NTA_MOA"/>
</dbReference>
<dbReference type="GO" id="GO:0004497">
    <property type="term" value="F:monooxygenase activity"/>
    <property type="evidence" value="ECO:0007669"/>
    <property type="project" value="UniProtKB-KW"/>
</dbReference>
<dbReference type="PIRSF" id="PIRSF000337">
    <property type="entry name" value="NTA_MOA"/>
    <property type="match status" value="1"/>
</dbReference>
<name>A0AAU7S5T5_9HYPH</name>
<dbReference type="CDD" id="cd01095">
    <property type="entry name" value="Nitrilotriacetate_monoxgenase"/>
    <property type="match status" value="1"/>
</dbReference>
<feature type="binding site" evidence="6">
    <location>
        <position position="58"/>
    </location>
    <ligand>
        <name>FMN</name>
        <dbReference type="ChEBI" id="CHEBI:58210"/>
    </ligand>
</feature>
<evidence type="ECO:0000313" key="8">
    <source>
        <dbReference type="EMBL" id="XBT97833.1"/>
    </source>
</evidence>
<dbReference type="InterPro" id="IPR011251">
    <property type="entry name" value="Luciferase-like_dom"/>
</dbReference>
<evidence type="ECO:0000256" key="3">
    <source>
        <dbReference type="ARBA" id="ARBA00023002"/>
    </source>
</evidence>
<evidence type="ECO:0000256" key="2">
    <source>
        <dbReference type="ARBA" id="ARBA00022643"/>
    </source>
</evidence>
<dbReference type="PANTHER" id="PTHR30011">
    <property type="entry name" value="ALKANESULFONATE MONOOXYGENASE-RELATED"/>
    <property type="match status" value="1"/>
</dbReference>
<dbReference type="InterPro" id="IPR036661">
    <property type="entry name" value="Luciferase-like_sf"/>
</dbReference>
<dbReference type="RefSeq" id="WP_349963093.1">
    <property type="nucleotide sequence ID" value="NZ_CP157963.1"/>
</dbReference>
<dbReference type="GO" id="GO:0016705">
    <property type="term" value="F:oxidoreductase activity, acting on paired donors, with incorporation or reduction of molecular oxygen"/>
    <property type="evidence" value="ECO:0007669"/>
    <property type="project" value="InterPro"/>
</dbReference>
<keyword evidence="3 8" id="KW-0560">Oxidoreductase</keyword>
<evidence type="ECO:0000256" key="4">
    <source>
        <dbReference type="ARBA" id="ARBA00023033"/>
    </source>
</evidence>
<evidence type="ECO:0000259" key="7">
    <source>
        <dbReference type="Pfam" id="PF00296"/>
    </source>
</evidence>
<protein>
    <submittedName>
        <fullName evidence="8">LLM class flavin-dependent oxidoreductase</fullName>
        <ecNumber evidence="8">1.-.-.-</ecNumber>
    </submittedName>
</protein>
<dbReference type="EMBL" id="CP157963">
    <property type="protein sequence ID" value="XBT97833.1"/>
    <property type="molecule type" value="Genomic_DNA"/>
</dbReference>
<dbReference type="SUPFAM" id="SSF51679">
    <property type="entry name" value="Bacterial luciferase-like"/>
    <property type="match status" value="1"/>
</dbReference>
<keyword evidence="4" id="KW-0503">Monooxygenase</keyword>
<keyword evidence="8" id="KW-0614">Plasmid</keyword>
<accession>A0AAU7S5T5</accession>
<organism evidence="8">
    <name type="scientific">Rhizobium sp. ZPR3</name>
    <dbReference type="NCBI Taxonomy" id="3158967"/>
    <lineage>
        <taxon>Bacteria</taxon>
        <taxon>Pseudomonadati</taxon>
        <taxon>Pseudomonadota</taxon>
        <taxon>Alphaproteobacteria</taxon>
        <taxon>Hyphomicrobiales</taxon>
        <taxon>Rhizobiaceae</taxon>
        <taxon>Rhizobium/Agrobacterium group</taxon>
        <taxon>Rhizobium</taxon>
    </lineage>
</organism>
<dbReference type="Gene3D" id="3.20.20.30">
    <property type="entry name" value="Luciferase-like domain"/>
    <property type="match status" value="1"/>
</dbReference>
<sequence>MTDRAQMTLALFLNQTGHHEAGWRYPTAFVDGGANFGRYLEQAKLAEHAAFHFLFVPDSAGIRETRKSVVAHVARNDSFEPITLMSALAVTTKNVGLVATATTTYNEPYHIARKFASLDHLSNGRAGWNIVTSSNPLEALNFSHQSHPGHDDRYARAHEFLEVVTALWDSWEDNAFPRDKLSGVYADISKLHFVEHTGERFKVRGPLNIARPVQGHPVLVQAGTSTAGLEFAAKYGEVIFTAMQSPEEARNYYDRIKTIAVGFGRKRTDLVVMPGIVPIVGQSEREARERLDVLQSLTHYEVGVEMANQVLGGVVDLRDYEIDAPLPTNLVQTELMKGRQKILLQIAGERKLTIGGFIDLVSVGRGHNHIVGTATQVADRLQFMFDQGIADGFNVMPAVLPDDLSTFCCEVVPILQDRGLFRRGFVGDTLRDNLQLGRPESRFKEISNVCSAQ</sequence>
<reference evidence="8" key="1">
    <citation type="submission" date="2024-06" db="EMBL/GenBank/DDBJ databases">
        <authorList>
            <person name="Li T."/>
            <person name="Gao R."/>
        </authorList>
    </citation>
    <scope>NUCLEOTIDE SEQUENCE</scope>
    <source>
        <strain evidence="8">ZPR3</strain>
        <plasmid evidence="8">unnamed3</plasmid>
    </source>
</reference>
<dbReference type="Pfam" id="PF00296">
    <property type="entry name" value="Bac_luciferase"/>
    <property type="match status" value="1"/>
</dbReference>
<dbReference type="InterPro" id="IPR051260">
    <property type="entry name" value="Diverse_substr_monoxygenases"/>
</dbReference>
<comment type="similarity">
    <text evidence="5">Belongs to the NtaA/SnaA/DszA monooxygenase family.</text>
</comment>
<evidence type="ECO:0000256" key="6">
    <source>
        <dbReference type="PIRSR" id="PIRSR000337-1"/>
    </source>
</evidence>
<proteinExistence type="inferred from homology"/>
<dbReference type="EC" id="1.-.-.-" evidence="8"/>
<feature type="domain" description="Luciferase-like" evidence="7">
    <location>
        <begin position="28"/>
        <end position="388"/>
    </location>
</feature>
<dbReference type="NCBIfam" id="TIGR03860">
    <property type="entry name" value="FMN_nitrolo"/>
    <property type="match status" value="1"/>
</dbReference>
<geneLocation type="plasmid" evidence="8">
    <name>unnamed3</name>
</geneLocation>
<evidence type="ECO:0000256" key="5">
    <source>
        <dbReference type="ARBA" id="ARBA00033748"/>
    </source>
</evidence>
<feature type="binding site" evidence="6">
    <location>
        <position position="225"/>
    </location>
    <ligand>
        <name>FMN</name>
        <dbReference type="ChEBI" id="CHEBI:58210"/>
    </ligand>
</feature>
<keyword evidence="1 6" id="KW-0285">Flavoprotein</keyword>
<feature type="binding site" evidence="6">
    <location>
        <position position="154"/>
    </location>
    <ligand>
        <name>FMN</name>
        <dbReference type="ChEBI" id="CHEBI:58210"/>
    </ligand>
</feature>
<dbReference type="PANTHER" id="PTHR30011:SF16">
    <property type="entry name" value="C2H2 FINGER DOMAIN TRANSCRIPTION FACTOR (EUROFUNG)-RELATED"/>
    <property type="match status" value="1"/>
</dbReference>
<evidence type="ECO:0000256" key="1">
    <source>
        <dbReference type="ARBA" id="ARBA00022630"/>
    </source>
</evidence>
<feature type="binding site" evidence="6">
    <location>
        <position position="150"/>
    </location>
    <ligand>
        <name>FMN</name>
        <dbReference type="ChEBI" id="CHEBI:58210"/>
    </ligand>
</feature>